<dbReference type="PANTHER" id="PTHR28055:SF1">
    <property type="entry name" value="ALTERED INHERITANCE OF MITOCHONDRIA PROTEIN 41, MITOCHONDRIAL"/>
    <property type="match status" value="1"/>
</dbReference>
<proteinExistence type="predicted"/>
<dbReference type="RefSeq" id="WP_136140379.1">
    <property type="nucleotide sequence ID" value="NZ_CP039247.1"/>
</dbReference>
<dbReference type="GO" id="GO:0016884">
    <property type="term" value="F:carbon-nitrogen ligase activity, with glutamine as amido-N-donor"/>
    <property type="evidence" value="ECO:0007669"/>
    <property type="project" value="InterPro"/>
</dbReference>
<name>A0A4P7QD74_9CORY</name>
<dbReference type="Gene3D" id="1.10.1510.10">
    <property type="entry name" value="Uncharacterised protein YqeY/AIM41 PF09424, N-terminal domain"/>
    <property type="match status" value="1"/>
</dbReference>
<dbReference type="AlphaFoldDB" id="A0A4P7QD74"/>
<gene>
    <name evidence="1" type="ORF">CENDO_01095</name>
</gene>
<evidence type="ECO:0000313" key="1">
    <source>
        <dbReference type="EMBL" id="QCB27522.1"/>
    </source>
</evidence>
<dbReference type="OrthoDB" id="5244551at2"/>
<dbReference type="KEGG" id="cee:CENDO_01095"/>
<evidence type="ECO:0000313" key="2">
    <source>
        <dbReference type="Proteomes" id="UP000296352"/>
    </source>
</evidence>
<sequence>MSALKDTIRNDMKTAMKNKEKERLGAIRSLLAAIQAEETSGSRHELTDDDVLKVIAREIKKRRESAEVYTEAGREELAEHELSEAGFLEAYQPEQLDDEGVKALVDEAVAEVEAETGEAASMKQMGSVMKAANAKAAGRVDGKRLSEAVKARLA</sequence>
<dbReference type="InterPro" id="IPR003789">
    <property type="entry name" value="Asn/Gln_tRNA_amidoTrase-B-like"/>
</dbReference>
<dbReference type="EMBL" id="CP039247">
    <property type="protein sequence ID" value="QCB27522.1"/>
    <property type="molecule type" value="Genomic_DNA"/>
</dbReference>
<dbReference type="InterPro" id="IPR019004">
    <property type="entry name" value="YqeY/Aim41"/>
</dbReference>
<dbReference type="InterPro" id="IPR042184">
    <property type="entry name" value="YqeY/Aim41_N"/>
</dbReference>
<dbReference type="PANTHER" id="PTHR28055">
    <property type="entry name" value="ALTERED INHERITANCE OF MITOCHONDRIA PROTEIN 41, MITOCHONDRIAL"/>
    <property type="match status" value="1"/>
</dbReference>
<dbReference type="InterPro" id="IPR023168">
    <property type="entry name" value="GatB_Yqey_C_2"/>
</dbReference>
<organism evidence="1 2">
    <name type="scientific">Corynebacterium endometrii</name>
    <dbReference type="NCBI Taxonomy" id="2488819"/>
    <lineage>
        <taxon>Bacteria</taxon>
        <taxon>Bacillati</taxon>
        <taxon>Actinomycetota</taxon>
        <taxon>Actinomycetes</taxon>
        <taxon>Mycobacteriales</taxon>
        <taxon>Corynebacteriaceae</taxon>
        <taxon>Corynebacterium</taxon>
    </lineage>
</organism>
<reference evidence="1 2" key="1">
    <citation type="submission" date="2019-04" db="EMBL/GenBank/DDBJ databases">
        <title>Corynebacterium endometrii sp. nov., isolated from the uterus of a cow with endometritis.</title>
        <authorList>
            <person name="Ballas P."/>
            <person name="Ruckert C."/>
            <person name="Wagener K."/>
            <person name="Drillich M."/>
            <person name="Kaempfer P."/>
            <person name="Busse H.-J."/>
            <person name="Ehling-Schulz M."/>
        </authorList>
    </citation>
    <scope>NUCLEOTIDE SEQUENCE [LARGE SCALE GENOMIC DNA]</scope>
    <source>
        <strain evidence="1 2">LMM-1653</strain>
    </source>
</reference>
<protein>
    <submittedName>
        <fullName evidence="1">Yqey-like protein</fullName>
    </submittedName>
</protein>
<dbReference type="Proteomes" id="UP000296352">
    <property type="component" value="Chromosome"/>
</dbReference>
<dbReference type="SUPFAM" id="SSF89095">
    <property type="entry name" value="GatB/YqeY motif"/>
    <property type="match status" value="1"/>
</dbReference>
<keyword evidence="2" id="KW-1185">Reference proteome</keyword>
<accession>A0A4P7QD74</accession>
<dbReference type="Gene3D" id="1.10.10.410">
    <property type="match status" value="1"/>
</dbReference>
<dbReference type="Pfam" id="PF09424">
    <property type="entry name" value="YqeY"/>
    <property type="match status" value="1"/>
</dbReference>